<dbReference type="CDD" id="cd21154">
    <property type="entry name" value="PUA_MJ1432-like"/>
    <property type="match status" value="1"/>
</dbReference>
<dbReference type="InterPro" id="IPR004521">
    <property type="entry name" value="Uncharacterised_CHP00451"/>
</dbReference>
<dbReference type="InterPro" id="IPR002478">
    <property type="entry name" value="PUA"/>
</dbReference>
<accession>A0A1I4NQ47</accession>
<dbReference type="NCBIfam" id="TIGR00451">
    <property type="entry name" value="unchar_dom_2"/>
    <property type="match status" value="1"/>
</dbReference>
<proteinExistence type="predicted"/>
<dbReference type="PIRSF" id="PIRSF005067">
    <property type="entry name" value="Tma_RNA-bind_prd"/>
    <property type="match status" value="1"/>
</dbReference>
<feature type="domain" description="PUA" evidence="1">
    <location>
        <begin position="78"/>
        <end position="152"/>
    </location>
</feature>
<dbReference type="GO" id="GO:0003723">
    <property type="term" value="F:RNA binding"/>
    <property type="evidence" value="ECO:0007669"/>
    <property type="project" value="InterPro"/>
</dbReference>
<dbReference type="Pfam" id="PF01472">
    <property type="entry name" value="PUA"/>
    <property type="match status" value="1"/>
</dbReference>
<dbReference type="InterPro" id="IPR022430">
    <property type="entry name" value="CHP03684"/>
</dbReference>
<keyword evidence="3" id="KW-1185">Reference proteome</keyword>
<dbReference type="InterPro" id="IPR015947">
    <property type="entry name" value="PUA-like_sf"/>
</dbReference>
<dbReference type="EMBL" id="FOUJ01000001">
    <property type="protein sequence ID" value="SFM17263.1"/>
    <property type="molecule type" value="Genomic_DNA"/>
</dbReference>
<sequence>MKVRSRVQLRKSAKNQLLSDISSIFGEGVGKLEKSKFETANIDDQALILVDGEPLLFQIDGFYFPTVKGVLKLGLLKNVVTVDSGAVRFVVNGADIMCPGIVDADPDIKENDPVIIIEEAHGKPLAIGRAVMPGPEMKGNKGKGVKSIHYVGDKLWNLDI</sequence>
<organism evidence="2 3">
    <name type="scientific">Methanolobus profundi</name>
    <dbReference type="NCBI Taxonomy" id="487685"/>
    <lineage>
        <taxon>Archaea</taxon>
        <taxon>Methanobacteriati</taxon>
        <taxon>Methanobacteriota</taxon>
        <taxon>Stenosarchaea group</taxon>
        <taxon>Methanomicrobia</taxon>
        <taxon>Methanosarcinales</taxon>
        <taxon>Methanosarcinaceae</taxon>
        <taxon>Methanolobus</taxon>
    </lineage>
</organism>
<dbReference type="GO" id="GO:0001731">
    <property type="term" value="P:formation of translation preinitiation complex"/>
    <property type="evidence" value="ECO:0007669"/>
    <property type="project" value="TreeGrafter"/>
</dbReference>
<gene>
    <name evidence="2" type="ORF">SAMN04488696_0181</name>
</gene>
<dbReference type="SUPFAM" id="SSF88697">
    <property type="entry name" value="PUA domain-like"/>
    <property type="match status" value="1"/>
</dbReference>
<dbReference type="AlphaFoldDB" id="A0A1I4NQ47"/>
<name>A0A1I4NQ47_9EURY</name>
<dbReference type="NCBIfam" id="NF011153">
    <property type="entry name" value="PRK14560.1-4"/>
    <property type="match status" value="1"/>
</dbReference>
<dbReference type="InterPro" id="IPR016437">
    <property type="entry name" value="MCT-1/Tma20"/>
</dbReference>
<dbReference type="SMART" id="SM00359">
    <property type="entry name" value="PUA"/>
    <property type="match status" value="1"/>
</dbReference>
<dbReference type="Gene3D" id="3.10.400.20">
    <property type="match status" value="1"/>
</dbReference>
<evidence type="ECO:0000313" key="2">
    <source>
        <dbReference type="EMBL" id="SFM17263.1"/>
    </source>
</evidence>
<dbReference type="NCBIfam" id="TIGR03684">
    <property type="entry name" value="arCOG00985"/>
    <property type="match status" value="1"/>
</dbReference>
<dbReference type="PANTHER" id="PTHR22798">
    <property type="entry name" value="MCT-1 PROTEIN"/>
    <property type="match status" value="1"/>
</dbReference>
<dbReference type="Proteomes" id="UP000198535">
    <property type="component" value="Unassembled WGS sequence"/>
</dbReference>
<protein>
    <submittedName>
        <fullName evidence="2">RNA-binding protein, containing PUA domain</fullName>
    </submittedName>
</protein>
<dbReference type="STRING" id="487685.SAMN04488696_0181"/>
<dbReference type="PANTHER" id="PTHR22798:SF0">
    <property type="entry name" value="MALIGNANT T-CELL-AMPLIFIED SEQUENCE 1"/>
    <property type="match status" value="1"/>
</dbReference>
<evidence type="ECO:0000313" key="3">
    <source>
        <dbReference type="Proteomes" id="UP000198535"/>
    </source>
</evidence>
<evidence type="ECO:0000259" key="1">
    <source>
        <dbReference type="SMART" id="SM00359"/>
    </source>
</evidence>
<dbReference type="OrthoDB" id="27972at2157"/>
<reference evidence="3" key="1">
    <citation type="submission" date="2016-10" db="EMBL/GenBank/DDBJ databases">
        <authorList>
            <person name="Varghese N."/>
            <person name="Submissions S."/>
        </authorList>
    </citation>
    <scope>NUCLEOTIDE SEQUENCE [LARGE SCALE GENOMIC DNA]</scope>
    <source>
        <strain evidence="3">Mob M</strain>
    </source>
</reference>
<dbReference type="PROSITE" id="PS50890">
    <property type="entry name" value="PUA"/>
    <property type="match status" value="1"/>
</dbReference>